<evidence type="ECO:0000256" key="2">
    <source>
        <dbReference type="ARBA" id="ARBA00013064"/>
    </source>
</evidence>
<dbReference type="Gene3D" id="3.90.190.10">
    <property type="entry name" value="Protein tyrosine phosphatase superfamily"/>
    <property type="match status" value="1"/>
</dbReference>
<evidence type="ECO:0000256" key="4">
    <source>
        <dbReference type="ARBA" id="ARBA00022729"/>
    </source>
</evidence>
<dbReference type="Pfam" id="PF00102">
    <property type="entry name" value="Y_phosphatase"/>
    <property type="match status" value="1"/>
</dbReference>
<dbReference type="PROSITE" id="PS50055">
    <property type="entry name" value="TYR_PHOSPHATASE_PTP"/>
    <property type="match status" value="1"/>
</dbReference>
<feature type="domain" description="Fibronectin type-III" evidence="16">
    <location>
        <begin position="142"/>
        <end position="235"/>
    </location>
</feature>
<comment type="subcellular location">
    <subcellularLocation>
        <location evidence="1">Membrane</location>
        <topology evidence="1">Single-pass type I membrane protein</topology>
    </subcellularLocation>
</comment>
<feature type="domain" description="Tyrosine-protein phosphatase" evidence="14">
    <location>
        <begin position="892"/>
        <end position="1148"/>
    </location>
</feature>
<sequence length="1181" mass="129922">MVNLISDYGDNQTKVLNSSFESHSFIGLTAGRNYTVVVTTISGPFAEESEPVSNATYPNPPGAILVEEQTTDFITISWGLPQDMDLGQYSFIIVYQTNETQTANNMTTLKNLTSGTLYSISVVTVGPMGYQSTPVTAEISTKPERVRPVVSSRGTNDTIEVTWTSPSGNVEQYMVNLISDYGDNQTKVLNSSFESHSFIGLTAGRNYTVVVTTISGPFAEESEPVSNATYPNPPGAILVEEQTTDFITISWGWPQDMDLGQYSFIIVYQTNETQTANNMTTLKNLTSGTLYSISVVTVGPMGYQSTPVTAEISTKPERVRPVVSSRGTNDTIEVTWTSPSGNVEQYMVNLISDYGDNQTKVLNSSFESHSFIGLTAGRNYTVVVTTISGPFAEESEPVSNATYPNPPGAILVEEQTTDFITISWGWPQGMDLGQYSFIIVYQTNETQTANNMTTLKNLTSGTLYSISVVTVGPMGYQSTPVTAEISTRPESVRGLKVSSTSVNMINITWQEPVGLKPGYSYRATIQSSAYQLGVSITELHYEFTRLVPGNRYNLEVTSQTSDGTEGSPMSISVCTDTSPVNFTCVGPNRTGPLLNLAWDSPEGSNDGFWVTWSENGSATLPACTGSCSHSIEDLSYHTPYSVRVWTLGCGKSSSVSENVCQTGITAPPELNPDINVVVEKQHDGFTLKFNSRVLNGNNGPITAFGILLTSNLNGFSEKNSSGLRKYLDKTYNDWTGDNSVPYLATAREIDTGQNRNEESELVVEVGSGSVWNGYHNGPLKPVTTYRYALVMFTHVVIKDELVDVSESLFSVSPFSANDVDLPQNPGVITAGAVAGTLAVITALAVGAAVYWRRAAKKRPTEIPIEAMSGVPVQVVEYEVYHKKQSADSNCGFAEQYEDLRSVGIAQSKTSATDPENKGKNRYSNVLPYDTSRVKLSVQGSQFDDYINASYIPGYNCKKEYIAAQGPLPGTVDEFWRMLWEKNVRTLVMLTRCNEMGRVKCEEYWPSDTKHYKNIAVTTTSIIPLEDWTIRDFDVKNVKTAETRNLRQFHFTAWPDHGVPESTELLINFRHLVREHMEQHSRNSPTVLHCSAGVGRTGTMIAIDHLIFQIERESMVDLYAIVHSMRMHRGLMVQTEEQYVFLHRCALDIIKSRTGTNVDLIYQNTAAMDIYENFKPGGAGAV</sequence>
<feature type="domain" description="Fibronectin type-III" evidence="16">
    <location>
        <begin position="315"/>
        <end position="408"/>
    </location>
</feature>
<dbReference type="InterPro" id="IPR003961">
    <property type="entry name" value="FN3_dom"/>
</dbReference>
<dbReference type="SUPFAM" id="SSF49265">
    <property type="entry name" value="Fibronectin type III"/>
    <property type="match status" value="4"/>
</dbReference>
<dbReference type="EMBL" id="JAFJMO010000017">
    <property type="protein sequence ID" value="KAJ8252589.1"/>
    <property type="molecule type" value="Genomic_DNA"/>
</dbReference>
<dbReference type="GO" id="GO:0032502">
    <property type="term" value="P:developmental process"/>
    <property type="evidence" value="ECO:0007669"/>
    <property type="project" value="UniProtKB-ARBA"/>
</dbReference>
<comment type="catalytic activity">
    <reaction evidence="12">
        <text>O-phospho-L-tyrosyl-[protein] + H2O = L-tyrosyl-[protein] + phosphate</text>
        <dbReference type="Rhea" id="RHEA:10684"/>
        <dbReference type="Rhea" id="RHEA-COMP:10136"/>
        <dbReference type="Rhea" id="RHEA-COMP:20101"/>
        <dbReference type="ChEBI" id="CHEBI:15377"/>
        <dbReference type="ChEBI" id="CHEBI:43474"/>
        <dbReference type="ChEBI" id="CHEBI:46858"/>
        <dbReference type="ChEBI" id="CHEBI:61978"/>
        <dbReference type="EC" id="3.1.3.48"/>
    </reaction>
</comment>
<feature type="domain" description="Tyrosine specific protein phosphatases" evidence="15">
    <location>
        <begin position="1066"/>
        <end position="1139"/>
    </location>
</feature>
<proteinExistence type="inferred from homology"/>
<feature type="domain" description="Fibronectin type-III" evidence="16">
    <location>
        <begin position="488"/>
        <end position="580"/>
    </location>
</feature>
<evidence type="ECO:0000259" key="16">
    <source>
        <dbReference type="PROSITE" id="PS50853"/>
    </source>
</evidence>
<evidence type="ECO:0000259" key="14">
    <source>
        <dbReference type="PROSITE" id="PS50055"/>
    </source>
</evidence>
<dbReference type="InterPro" id="IPR036116">
    <property type="entry name" value="FN3_sf"/>
</dbReference>
<keyword evidence="5" id="KW-0677">Repeat</keyword>
<dbReference type="SMART" id="SM00060">
    <property type="entry name" value="FN3"/>
    <property type="match status" value="7"/>
</dbReference>
<dbReference type="PROSITE" id="PS50853">
    <property type="entry name" value="FN3"/>
    <property type="match status" value="4"/>
</dbReference>
<keyword evidence="18" id="KW-1185">Reference proteome</keyword>
<evidence type="ECO:0000256" key="11">
    <source>
        <dbReference type="ARBA" id="ARBA00025789"/>
    </source>
</evidence>
<dbReference type="GO" id="GO:0004725">
    <property type="term" value="F:protein tyrosine phosphatase activity"/>
    <property type="evidence" value="ECO:0007669"/>
    <property type="project" value="UniProtKB-EC"/>
</dbReference>
<dbReference type="CDD" id="cd00063">
    <property type="entry name" value="FN3"/>
    <property type="match status" value="6"/>
</dbReference>
<evidence type="ECO:0000256" key="1">
    <source>
        <dbReference type="ARBA" id="ARBA00004479"/>
    </source>
</evidence>
<dbReference type="Proteomes" id="UP001152803">
    <property type="component" value="Unassembled WGS sequence"/>
</dbReference>
<dbReference type="Gene3D" id="2.60.40.10">
    <property type="entry name" value="Immunoglobulins"/>
    <property type="match status" value="7"/>
</dbReference>
<comment type="caution">
    <text evidence="17">The sequence shown here is derived from an EMBL/GenBank/DDBJ whole genome shotgun (WGS) entry which is preliminary data.</text>
</comment>
<accession>A0A9Q1HNV9</accession>
<keyword evidence="9 13" id="KW-0472">Membrane</keyword>
<evidence type="ECO:0000256" key="12">
    <source>
        <dbReference type="ARBA" id="ARBA00051722"/>
    </source>
</evidence>
<organism evidence="17 18">
    <name type="scientific">Conger conger</name>
    <name type="common">Conger eel</name>
    <name type="synonym">Muraena conger</name>
    <dbReference type="NCBI Taxonomy" id="82655"/>
    <lineage>
        <taxon>Eukaryota</taxon>
        <taxon>Metazoa</taxon>
        <taxon>Chordata</taxon>
        <taxon>Craniata</taxon>
        <taxon>Vertebrata</taxon>
        <taxon>Euteleostomi</taxon>
        <taxon>Actinopterygii</taxon>
        <taxon>Neopterygii</taxon>
        <taxon>Teleostei</taxon>
        <taxon>Anguilliformes</taxon>
        <taxon>Congridae</taxon>
        <taxon>Conger</taxon>
    </lineage>
</organism>
<evidence type="ECO:0000256" key="9">
    <source>
        <dbReference type="ARBA" id="ARBA00023136"/>
    </source>
</evidence>
<keyword evidence="3 13" id="KW-0812">Transmembrane</keyword>
<evidence type="ECO:0000256" key="10">
    <source>
        <dbReference type="ARBA" id="ARBA00023180"/>
    </source>
</evidence>
<dbReference type="InterPro" id="IPR003595">
    <property type="entry name" value="Tyr_Pase_cat"/>
</dbReference>
<evidence type="ECO:0000256" key="3">
    <source>
        <dbReference type="ARBA" id="ARBA00022692"/>
    </source>
</evidence>
<evidence type="ECO:0000313" key="18">
    <source>
        <dbReference type="Proteomes" id="UP001152803"/>
    </source>
</evidence>
<evidence type="ECO:0000259" key="15">
    <source>
        <dbReference type="PROSITE" id="PS50056"/>
    </source>
</evidence>
<comment type="similarity">
    <text evidence="11">Belongs to the protein-tyrosine phosphatase family. Receptor class 3 subfamily.</text>
</comment>
<dbReference type="EC" id="3.1.3.48" evidence="2"/>
<dbReference type="GO" id="GO:0016020">
    <property type="term" value="C:membrane"/>
    <property type="evidence" value="ECO:0007669"/>
    <property type="project" value="UniProtKB-SubCell"/>
</dbReference>
<dbReference type="InterPro" id="IPR013783">
    <property type="entry name" value="Ig-like_fold"/>
</dbReference>
<dbReference type="InterPro" id="IPR016130">
    <property type="entry name" value="Tyr_Pase_AS"/>
</dbReference>
<dbReference type="InterPro" id="IPR050713">
    <property type="entry name" value="RTP_Phos/Ushers"/>
</dbReference>
<dbReference type="PROSITE" id="PS50056">
    <property type="entry name" value="TYR_PHOSPHATASE_2"/>
    <property type="match status" value="1"/>
</dbReference>
<dbReference type="OrthoDB" id="8609993at2759"/>
<evidence type="ECO:0000313" key="17">
    <source>
        <dbReference type="EMBL" id="KAJ8252589.1"/>
    </source>
</evidence>
<evidence type="ECO:0000256" key="7">
    <source>
        <dbReference type="ARBA" id="ARBA00022912"/>
    </source>
</evidence>
<keyword evidence="8 13" id="KW-1133">Transmembrane helix</keyword>
<protein>
    <recommendedName>
        <fullName evidence="2">protein-tyrosine-phosphatase</fullName>
        <ecNumber evidence="2">3.1.3.48</ecNumber>
    </recommendedName>
</protein>
<keyword evidence="10" id="KW-0325">Glycoprotein</keyword>
<keyword evidence="4" id="KW-0732">Signal</keyword>
<dbReference type="InterPro" id="IPR000242">
    <property type="entry name" value="PTP_cat"/>
</dbReference>
<name>A0A9Q1HNV9_CONCO</name>
<dbReference type="PANTHER" id="PTHR46957:SF5">
    <property type="entry name" value="PROTEIN-TYROSINE-PHOSPHATASE"/>
    <property type="match status" value="1"/>
</dbReference>
<dbReference type="Pfam" id="PF00041">
    <property type="entry name" value="fn3"/>
    <property type="match status" value="3"/>
</dbReference>
<dbReference type="Pfam" id="PF18861">
    <property type="entry name" value="PTP_tm"/>
    <property type="match status" value="1"/>
</dbReference>
<evidence type="ECO:0000256" key="5">
    <source>
        <dbReference type="ARBA" id="ARBA00022737"/>
    </source>
</evidence>
<reference evidence="17" key="1">
    <citation type="journal article" date="2023" name="Science">
        <title>Genome structures resolve the early diversification of teleost fishes.</title>
        <authorList>
            <person name="Parey E."/>
            <person name="Louis A."/>
            <person name="Montfort J."/>
            <person name="Bouchez O."/>
            <person name="Roques C."/>
            <person name="Iampietro C."/>
            <person name="Lluch J."/>
            <person name="Castinel A."/>
            <person name="Donnadieu C."/>
            <person name="Desvignes T."/>
            <person name="Floi Bucao C."/>
            <person name="Jouanno E."/>
            <person name="Wen M."/>
            <person name="Mejri S."/>
            <person name="Dirks R."/>
            <person name="Jansen H."/>
            <person name="Henkel C."/>
            <person name="Chen W.J."/>
            <person name="Zahm M."/>
            <person name="Cabau C."/>
            <person name="Klopp C."/>
            <person name="Thompson A.W."/>
            <person name="Robinson-Rechavi M."/>
            <person name="Braasch I."/>
            <person name="Lecointre G."/>
            <person name="Bobe J."/>
            <person name="Postlethwait J.H."/>
            <person name="Berthelot C."/>
            <person name="Roest Crollius H."/>
            <person name="Guiguen Y."/>
        </authorList>
    </citation>
    <scope>NUCLEOTIDE SEQUENCE</scope>
    <source>
        <strain evidence="17">Concon-B</strain>
    </source>
</reference>
<keyword evidence="6" id="KW-0378">Hydrolase</keyword>
<dbReference type="FunFam" id="3.90.190.10:FF:000009">
    <property type="entry name" value="Receptor-type tyrosine-protein phosphatase beta"/>
    <property type="match status" value="1"/>
</dbReference>
<feature type="transmembrane region" description="Helical" evidence="13">
    <location>
        <begin position="827"/>
        <end position="851"/>
    </location>
</feature>
<dbReference type="SMART" id="SM00194">
    <property type="entry name" value="PTPc"/>
    <property type="match status" value="1"/>
</dbReference>
<gene>
    <name evidence="17" type="ORF">COCON_G00219010</name>
</gene>
<keyword evidence="7" id="KW-0904">Protein phosphatase</keyword>
<dbReference type="InterPro" id="IPR041201">
    <property type="entry name" value="PTPRJ_TM"/>
</dbReference>
<dbReference type="PROSITE" id="PS00383">
    <property type="entry name" value="TYR_PHOSPHATASE_1"/>
    <property type="match status" value="1"/>
</dbReference>
<dbReference type="AlphaFoldDB" id="A0A9Q1HNV9"/>
<evidence type="ECO:0000256" key="13">
    <source>
        <dbReference type="SAM" id="Phobius"/>
    </source>
</evidence>
<dbReference type="SMART" id="SM00404">
    <property type="entry name" value="PTPc_motif"/>
    <property type="match status" value="1"/>
</dbReference>
<feature type="domain" description="Fibronectin type-III" evidence="16">
    <location>
        <begin position="60"/>
        <end position="140"/>
    </location>
</feature>
<dbReference type="PANTHER" id="PTHR46957">
    <property type="entry name" value="CYTOKINE RECEPTOR"/>
    <property type="match status" value="1"/>
</dbReference>
<dbReference type="InterPro" id="IPR000387">
    <property type="entry name" value="Tyr_Pase_dom"/>
</dbReference>
<dbReference type="GO" id="GO:0043235">
    <property type="term" value="C:receptor complex"/>
    <property type="evidence" value="ECO:0007669"/>
    <property type="project" value="TreeGrafter"/>
</dbReference>
<dbReference type="InterPro" id="IPR029021">
    <property type="entry name" value="Prot-tyrosine_phosphatase-like"/>
</dbReference>
<evidence type="ECO:0000256" key="6">
    <source>
        <dbReference type="ARBA" id="ARBA00022801"/>
    </source>
</evidence>
<dbReference type="SUPFAM" id="SSF52799">
    <property type="entry name" value="(Phosphotyrosine protein) phosphatases II"/>
    <property type="match status" value="1"/>
</dbReference>
<evidence type="ECO:0000256" key="8">
    <source>
        <dbReference type="ARBA" id="ARBA00022989"/>
    </source>
</evidence>
<dbReference type="FunFam" id="2.60.40.10:FF:000369">
    <property type="entry name" value="Protein tyrosine phosphatase, receptor type B"/>
    <property type="match status" value="2"/>
</dbReference>
<dbReference type="PRINTS" id="PR00700">
    <property type="entry name" value="PRTYPHPHTASE"/>
</dbReference>